<gene>
    <name evidence="1" type="ORF">ACJDT4_04495</name>
</gene>
<reference evidence="1 2" key="1">
    <citation type="submission" date="2024-11" db="EMBL/GenBank/DDBJ databases">
        <authorList>
            <person name="Heng Y.C."/>
            <person name="Lim A.C.H."/>
            <person name="Lee J.K.Y."/>
            <person name="Kittelmann S."/>
        </authorList>
    </citation>
    <scope>NUCLEOTIDE SEQUENCE [LARGE SCALE GENOMIC DNA]</scope>
    <source>
        <strain evidence="1 2">WILCCON 0114</strain>
    </source>
</reference>
<evidence type="ECO:0000313" key="1">
    <source>
        <dbReference type="EMBL" id="MFL0249673.1"/>
    </source>
</evidence>
<dbReference type="EMBL" id="JBJIAA010000003">
    <property type="protein sequence ID" value="MFL0249673.1"/>
    <property type="molecule type" value="Genomic_DNA"/>
</dbReference>
<name>A0ABW8TB15_9CLOT</name>
<dbReference type="Proteomes" id="UP001623592">
    <property type="component" value="Unassembled WGS sequence"/>
</dbReference>
<sequence length="257" mass="30205">MDNNMNAKNDNDQLIYLYDKTITCPVCGSIFKARAIKKSSYRILKQDSDFCYEYKNINPYFYDVWLCNVCGYAAMKTDFNKIRESQKQLVMDKISIKWHAKNYPEVYNVNTAIERFKISLLNYVTIDAKSSCKAMNCLKIAWMYRILGNSKLEISYIKNSIDEFNKAYFSERFPIYGMDKFTMMYLIGELNRRIGDDDQALLWFGRVIGETNAPQKLKNKIRDQKDLIKSSPKNETNLTDEDTLNDEKKKGIFSKFF</sequence>
<dbReference type="RefSeq" id="WP_406786342.1">
    <property type="nucleotide sequence ID" value="NZ_JBJIAA010000003.1"/>
</dbReference>
<organism evidence="1 2">
    <name type="scientific">Clostridium neuense</name>
    <dbReference type="NCBI Taxonomy" id="1728934"/>
    <lineage>
        <taxon>Bacteria</taxon>
        <taxon>Bacillati</taxon>
        <taxon>Bacillota</taxon>
        <taxon>Clostridia</taxon>
        <taxon>Eubacteriales</taxon>
        <taxon>Clostridiaceae</taxon>
        <taxon>Clostridium</taxon>
    </lineage>
</organism>
<keyword evidence="2" id="KW-1185">Reference proteome</keyword>
<protein>
    <submittedName>
        <fullName evidence="1">DUF2225 domain-containing protein</fullName>
    </submittedName>
</protein>
<accession>A0ABW8TB15</accession>
<proteinExistence type="predicted"/>
<dbReference type="Pfam" id="PF09986">
    <property type="entry name" value="DUF2225"/>
    <property type="match status" value="1"/>
</dbReference>
<dbReference type="InterPro" id="IPR018708">
    <property type="entry name" value="DUF2225"/>
</dbReference>
<comment type="caution">
    <text evidence="1">The sequence shown here is derived from an EMBL/GenBank/DDBJ whole genome shotgun (WGS) entry which is preliminary data.</text>
</comment>
<evidence type="ECO:0000313" key="2">
    <source>
        <dbReference type="Proteomes" id="UP001623592"/>
    </source>
</evidence>